<protein>
    <submittedName>
        <fullName evidence="1">Uncharacterized protein</fullName>
    </submittedName>
</protein>
<name>A0A061QRL7_9CHLO</name>
<evidence type="ECO:0000313" key="1">
    <source>
        <dbReference type="EMBL" id="JAC61001.1"/>
    </source>
</evidence>
<dbReference type="AlphaFoldDB" id="A0A061QRL7"/>
<gene>
    <name evidence="1" type="ORF">TSPGSL018_27438</name>
</gene>
<organism evidence="1">
    <name type="scientific">Tetraselmis sp. GSL018</name>
    <dbReference type="NCBI Taxonomy" id="582737"/>
    <lineage>
        <taxon>Eukaryota</taxon>
        <taxon>Viridiplantae</taxon>
        <taxon>Chlorophyta</taxon>
        <taxon>core chlorophytes</taxon>
        <taxon>Chlorodendrophyceae</taxon>
        <taxon>Chlorodendrales</taxon>
        <taxon>Chlorodendraceae</taxon>
        <taxon>Tetraselmis</taxon>
    </lineage>
</organism>
<proteinExistence type="predicted"/>
<reference evidence="1" key="1">
    <citation type="submission" date="2014-05" db="EMBL/GenBank/DDBJ databases">
        <title>The transcriptome of the halophilic microalga Tetraselmis sp. GSL018 isolated from the Great Salt Lake, Utah.</title>
        <authorList>
            <person name="Jinkerson R.E."/>
            <person name="D'Adamo S."/>
            <person name="Posewitz M.C."/>
        </authorList>
    </citation>
    <scope>NUCLEOTIDE SEQUENCE</scope>
    <source>
        <strain evidence="1">GSL018</strain>
    </source>
</reference>
<dbReference type="EMBL" id="GBEZ01026179">
    <property type="protein sequence ID" value="JAC61001.1"/>
    <property type="molecule type" value="Transcribed_RNA"/>
</dbReference>
<feature type="non-terminal residue" evidence="1">
    <location>
        <position position="98"/>
    </location>
</feature>
<sequence length="98" mass="11178">MEHHDGAGFPVYRPRPIHPSRANGSRCSCYCVALIVDTFILRFTQEVLVWNPCSYVEELCLIANVVRPANTLWQCLPRRMLVFGLAGVERNIDMLDSK</sequence>
<accession>A0A061QRL7</accession>